<gene>
    <name evidence="3" type="ORF">SAMN04488498_11613</name>
</gene>
<feature type="compositionally biased region" description="Gly residues" evidence="1">
    <location>
        <begin position="108"/>
        <end position="122"/>
    </location>
</feature>
<evidence type="ECO:0000313" key="3">
    <source>
        <dbReference type="EMBL" id="SFK88782.1"/>
    </source>
</evidence>
<proteinExistence type="predicted"/>
<organism evidence="3 4">
    <name type="scientific">Neomesorhizobium albiziae</name>
    <dbReference type="NCBI Taxonomy" id="335020"/>
    <lineage>
        <taxon>Bacteria</taxon>
        <taxon>Pseudomonadati</taxon>
        <taxon>Pseudomonadota</taxon>
        <taxon>Alphaproteobacteria</taxon>
        <taxon>Hyphomicrobiales</taxon>
        <taxon>Phyllobacteriaceae</taxon>
        <taxon>Neomesorhizobium</taxon>
    </lineage>
</organism>
<dbReference type="EMBL" id="FOSL01000016">
    <property type="protein sequence ID" value="SFK88782.1"/>
    <property type="molecule type" value="Genomic_DNA"/>
</dbReference>
<keyword evidence="4" id="KW-1185">Reference proteome</keyword>
<feature type="chain" id="PRO_5009302619" evidence="2">
    <location>
        <begin position="22"/>
        <end position="291"/>
    </location>
</feature>
<reference evidence="3 4" key="1">
    <citation type="submission" date="2016-10" db="EMBL/GenBank/DDBJ databases">
        <authorList>
            <person name="Varghese N."/>
            <person name="Submissions S."/>
        </authorList>
    </citation>
    <scope>NUCLEOTIDE SEQUENCE [LARGE SCALE GENOMIC DNA]</scope>
    <source>
        <strain evidence="3 4">DSM 21822</strain>
    </source>
</reference>
<dbReference type="Proteomes" id="UP000323300">
    <property type="component" value="Unassembled WGS sequence"/>
</dbReference>
<keyword evidence="2" id="KW-0732">Signal</keyword>
<evidence type="ECO:0000256" key="2">
    <source>
        <dbReference type="SAM" id="SignalP"/>
    </source>
</evidence>
<evidence type="ECO:0000256" key="1">
    <source>
        <dbReference type="SAM" id="MobiDB-lite"/>
    </source>
</evidence>
<feature type="compositionally biased region" description="Low complexity" evidence="1">
    <location>
        <begin position="123"/>
        <end position="140"/>
    </location>
</feature>
<protein>
    <submittedName>
        <fullName evidence="3">Uncharacterized protein</fullName>
    </submittedName>
</protein>
<dbReference type="AlphaFoldDB" id="A0A1I4D5J0"/>
<sequence length="291" mass="27224">MMNKYVFAALSIAVAIGPAQALDVGVGGKAAGIGVGADAGVGREGASLGGGASADGVGGANLGGSVGTENGAPSASVGAGGNVDGVGGANLGGSVGTGNGAPSASDGGSSGASTGGSAGGSSAGSSSGLSAGSGPSAGSSTGRGAGSVNGTNSSGASAGIGQSQRGRNIIVALPGALMPHARIVLPRSLAPSDRNTPAASVQGTWGYPMLPKIAQKPGTSDAVVQACQQAIFSAARPLGAVGVHAASAGPMRRQPNGLTAPLSVRIDYGKEVRQAQISCRLDAKGRVITVT</sequence>
<evidence type="ECO:0000313" key="4">
    <source>
        <dbReference type="Proteomes" id="UP000323300"/>
    </source>
</evidence>
<name>A0A1I4D5J0_9HYPH</name>
<feature type="region of interest" description="Disordered" evidence="1">
    <location>
        <begin position="93"/>
        <end position="161"/>
    </location>
</feature>
<accession>A0A1I4D5J0</accession>
<feature type="signal peptide" evidence="2">
    <location>
        <begin position="1"/>
        <end position="21"/>
    </location>
</feature>